<comment type="caution">
    <text evidence="3">The sequence shown here is derived from an EMBL/GenBank/DDBJ whole genome shotgun (WGS) entry which is preliminary data.</text>
</comment>
<reference evidence="3" key="1">
    <citation type="journal article" date="2023" name="Science">
        <title>Genome structures resolve the early diversification of teleost fishes.</title>
        <authorList>
            <person name="Parey E."/>
            <person name="Louis A."/>
            <person name="Montfort J."/>
            <person name="Bouchez O."/>
            <person name="Roques C."/>
            <person name="Iampietro C."/>
            <person name="Lluch J."/>
            <person name="Castinel A."/>
            <person name="Donnadieu C."/>
            <person name="Desvignes T."/>
            <person name="Floi Bucao C."/>
            <person name="Jouanno E."/>
            <person name="Wen M."/>
            <person name="Mejri S."/>
            <person name="Dirks R."/>
            <person name="Jansen H."/>
            <person name="Henkel C."/>
            <person name="Chen W.J."/>
            <person name="Zahm M."/>
            <person name="Cabau C."/>
            <person name="Klopp C."/>
            <person name="Thompson A.W."/>
            <person name="Robinson-Rechavi M."/>
            <person name="Braasch I."/>
            <person name="Lecointre G."/>
            <person name="Bobe J."/>
            <person name="Postlethwait J.H."/>
            <person name="Berthelot C."/>
            <person name="Roest Crollius H."/>
            <person name="Guiguen Y."/>
        </authorList>
    </citation>
    <scope>NUCLEOTIDE SEQUENCE</scope>
    <source>
        <strain evidence="3">WJC10195</strain>
    </source>
</reference>
<evidence type="ECO:0000313" key="4">
    <source>
        <dbReference type="Proteomes" id="UP001152622"/>
    </source>
</evidence>
<evidence type="ECO:0000256" key="1">
    <source>
        <dbReference type="SAM" id="SignalP"/>
    </source>
</evidence>
<protein>
    <recommendedName>
        <fullName evidence="2">Reverse transcriptase domain-containing protein</fullName>
    </recommendedName>
</protein>
<dbReference type="EMBL" id="JAINUF010000003">
    <property type="protein sequence ID" value="KAJ8368705.1"/>
    <property type="molecule type" value="Genomic_DNA"/>
</dbReference>
<proteinExistence type="predicted"/>
<name>A0A9Q1FW13_SYNKA</name>
<accession>A0A9Q1FW13</accession>
<keyword evidence="1" id="KW-0732">Signal</keyword>
<keyword evidence="4" id="KW-1185">Reference proteome</keyword>
<sequence length="119" mass="13659">MAKKLLKMNLNPHLILWVMSFLTDKPQWVRYKGHCSTTKTISTGSVVSPVLFTLYTDDCQSNCPEITFIKYSGDTVIVDSDDKLQSAVSQFQQWCEVNFLDFNVEKTKEIAIGFRRDGR</sequence>
<dbReference type="InterPro" id="IPR000477">
    <property type="entry name" value="RT_dom"/>
</dbReference>
<dbReference type="AlphaFoldDB" id="A0A9Q1FW13"/>
<feature type="signal peptide" evidence="1">
    <location>
        <begin position="1"/>
        <end position="20"/>
    </location>
</feature>
<dbReference type="OrthoDB" id="411173at2759"/>
<feature type="domain" description="Reverse transcriptase" evidence="2">
    <location>
        <begin position="3"/>
        <end position="110"/>
    </location>
</feature>
<gene>
    <name evidence="3" type="ORF">SKAU_G00087330</name>
</gene>
<evidence type="ECO:0000313" key="3">
    <source>
        <dbReference type="EMBL" id="KAJ8368705.1"/>
    </source>
</evidence>
<evidence type="ECO:0000259" key="2">
    <source>
        <dbReference type="Pfam" id="PF00078"/>
    </source>
</evidence>
<feature type="chain" id="PRO_5040246513" description="Reverse transcriptase domain-containing protein" evidence="1">
    <location>
        <begin position="21"/>
        <end position="119"/>
    </location>
</feature>
<organism evidence="3 4">
    <name type="scientific">Synaphobranchus kaupii</name>
    <name type="common">Kaup's arrowtooth eel</name>
    <dbReference type="NCBI Taxonomy" id="118154"/>
    <lineage>
        <taxon>Eukaryota</taxon>
        <taxon>Metazoa</taxon>
        <taxon>Chordata</taxon>
        <taxon>Craniata</taxon>
        <taxon>Vertebrata</taxon>
        <taxon>Euteleostomi</taxon>
        <taxon>Actinopterygii</taxon>
        <taxon>Neopterygii</taxon>
        <taxon>Teleostei</taxon>
        <taxon>Anguilliformes</taxon>
        <taxon>Synaphobranchidae</taxon>
        <taxon>Synaphobranchus</taxon>
    </lineage>
</organism>
<dbReference type="Proteomes" id="UP001152622">
    <property type="component" value="Chromosome 3"/>
</dbReference>
<dbReference type="PANTHER" id="PTHR33332">
    <property type="entry name" value="REVERSE TRANSCRIPTASE DOMAIN-CONTAINING PROTEIN"/>
    <property type="match status" value="1"/>
</dbReference>
<dbReference type="Pfam" id="PF00078">
    <property type="entry name" value="RVT_1"/>
    <property type="match status" value="1"/>
</dbReference>